<dbReference type="STRING" id="930992.A0A0C9Z1U0"/>
<dbReference type="HOGENOM" id="CLU_002498_9_2_1"/>
<dbReference type="AlphaFoldDB" id="A0A0C9Z1U0"/>
<reference evidence="2" key="2">
    <citation type="submission" date="2015-01" db="EMBL/GenBank/DDBJ databases">
        <title>Evolutionary Origins and Diversification of the Mycorrhizal Mutualists.</title>
        <authorList>
            <consortium name="DOE Joint Genome Institute"/>
            <consortium name="Mycorrhizal Genomics Consortium"/>
            <person name="Kohler A."/>
            <person name="Kuo A."/>
            <person name="Nagy L.G."/>
            <person name="Floudas D."/>
            <person name="Copeland A."/>
            <person name="Barry K.W."/>
            <person name="Cichocki N."/>
            <person name="Veneault-Fourrey C."/>
            <person name="LaButti K."/>
            <person name="Lindquist E.A."/>
            <person name="Lipzen A."/>
            <person name="Lundell T."/>
            <person name="Morin E."/>
            <person name="Murat C."/>
            <person name="Riley R."/>
            <person name="Ohm R."/>
            <person name="Sun H."/>
            <person name="Tunlid A."/>
            <person name="Henrissat B."/>
            <person name="Grigoriev I.V."/>
            <person name="Hibbett D.S."/>
            <person name="Martin F."/>
        </authorList>
    </citation>
    <scope>NUCLEOTIDE SEQUENCE [LARGE SCALE GENOMIC DNA]</scope>
    <source>
        <strain evidence="2">UH-Slu-Lm8-n1</strain>
    </source>
</reference>
<accession>A0A0C9Z1U0</accession>
<organism evidence="1 2">
    <name type="scientific">Suillus luteus UH-Slu-Lm8-n1</name>
    <dbReference type="NCBI Taxonomy" id="930992"/>
    <lineage>
        <taxon>Eukaryota</taxon>
        <taxon>Fungi</taxon>
        <taxon>Dikarya</taxon>
        <taxon>Basidiomycota</taxon>
        <taxon>Agaricomycotina</taxon>
        <taxon>Agaricomycetes</taxon>
        <taxon>Agaricomycetidae</taxon>
        <taxon>Boletales</taxon>
        <taxon>Suillineae</taxon>
        <taxon>Suillaceae</taxon>
        <taxon>Suillus</taxon>
    </lineage>
</organism>
<dbReference type="Proteomes" id="UP000054485">
    <property type="component" value="Unassembled WGS sequence"/>
</dbReference>
<dbReference type="InParanoid" id="A0A0C9Z1U0"/>
<evidence type="ECO:0000313" key="2">
    <source>
        <dbReference type="Proteomes" id="UP000054485"/>
    </source>
</evidence>
<sequence>KPKSFNLFTYKLHALGDYAKSIGRFGMTDSYTTQIGELAHRLIKKFYRMTNKKDVSEQLARHERRQTRLRRQQSLVMEEPPEPLPELHHHLSDSWANGVNLAGFLSDHSSDPAVKSLWDFVPELKNHLLSCVLGFEYDGDERRFSDSERNNLCFINNLSRVRQPRRFQVNYTTY</sequence>
<reference evidence="1 2" key="1">
    <citation type="submission" date="2014-04" db="EMBL/GenBank/DDBJ databases">
        <authorList>
            <consortium name="DOE Joint Genome Institute"/>
            <person name="Kuo A."/>
            <person name="Ruytinx J."/>
            <person name="Rineau F."/>
            <person name="Colpaert J."/>
            <person name="Kohler A."/>
            <person name="Nagy L.G."/>
            <person name="Floudas D."/>
            <person name="Copeland A."/>
            <person name="Barry K.W."/>
            <person name="Cichocki N."/>
            <person name="Veneault-Fourrey C."/>
            <person name="LaButti K."/>
            <person name="Lindquist E.A."/>
            <person name="Lipzen A."/>
            <person name="Lundell T."/>
            <person name="Morin E."/>
            <person name="Murat C."/>
            <person name="Sun H."/>
            <person name="Tunlid A."/>
            <person name="Henrissat B."/>
            <person name="Grigoriev I.V."/>
            <person name="Hibbett D.S."/>
            <person name="Martin F."/>
            <person name="Nordberg H.P."/>
            <person name="Cantor M.N."/>
            <person name="Hua S.X."/>
        </authorList>
    </citation>
    <scope>NUCLEOTIDE SEQUENCE [LARGE SCALE GENOMIC DNA]</scope>
    <source>
        <strain evidence="1 2">UH-Slu-Lm8-n1</strain>
    </source>
</reference>
<dbReference type="EMBL" id="KN836976">
    <property type="protein sequence ID" value="KIK31455.1"/>
    <property type="molecule type" value="Genomic_DNA"/>
</dbReference>
<proteinExistence type="predicted"/>
<protein>
    <submittedName>
        <fullName evidence="1">Uncharacterized protein</fullName>
    </submittedName>
</protein>
<evidence type="ECO:0000313" key="1">
    <source>
        <dbReference type="EMBL" id="KIK31455.1"/>
    </source>
</evidence>
<dbReference type="OrthoDB" id="2688224at2759"/>
<name>A0A0C9Z1U0_9AGAM</name>
<feature type="non-terminal residue" evidence="1">
    <location>
        <position position="174"/>
    </location>
</feature>
<feature type="non-terminal residue" evidence="1">
    <location>
        <position position="1"/>
    </location>
</feature>
<gene>
    <name evidence="1" type="ORF">CY34DRAFT_36871</name>
</gene>
<keyword evidence="2" id="KW-1185">Reference proteome</keyword>